<gene>
    <name evidence="7" type="primary">sbcD</name>
    <name evidence="10" type="ORF">ACFP1M_11435</name>
</gene>
<dbReference type="InterPro" id="IPR050535">
    <property type="entry name" value="DNA_Repair-Maintenance_Comp"/>
</dbReference>
<comment type="caution">
    <text evidence="10">The sequence shown here is derived from an EMBL/GenBank/DDBJ whole genome shotgun (WGS) entry which is preliminary data.</text>
</comment>
<keyword evidence="7" id="KW-0255">Endonuclease</keyword>
<comment type="similarity">
    <text evidence="1 7">Belongs to the SbcD family.</text>
</comment>
<evidence type="ECO:0000259" key="9">
    <source>
        <dbReference type="Pfam" id="PF12320"/>
    </source>
</evidence>
<dbReference type="NCBIfam" id="TIGR00619">
    <property type="entry name" value="sbcd"/>
    <property type="match status" value="1"/>
</dbReference>
<evidence type="ECO:0000259" key="8">
    <source>
        <dbReference type="Pfam" id="PF00149"/>
    </source>
</evidence>
<evidence type="ECO:0000256" key="5">
    <source>
        <dbReference type="ARBA" id="ARBA00022801"/>
    </source>
</evidence>
<evidence type="ECO:0000256" key="2">
    <source>
        <dbReference type="ARBA" id="ARBA00011322"/>
    </source>
</evidence>
<keyword evidence="11" id="KW-1185">Reference proteome</keyword>
<comment type="subunit">
    <text evidence="2 7">Heterodimer of SbcC and SbcD.</text>
</comment>
<dbReference type="SUPFAM" id="SSF56300">
    <property type="entry name" value="Metallo-dependent phosphatases"/>
    <property type="match status" value="1"/>
</dbReference>
<dbReference type="InterPro" id="IPR029052">
    <property type="entry name" value="Metallo-depent_PP-like"/>
</dbReference>
<dbReference type="PANTHER" id="PTHR30337:SF0">
    <property type="entry name" value="NUCLEASE SBCCD SUBUNIT D"/>
    <property type="match status" value="1"/>
</dbReference>
<dbReference type="InterPro" id="IPR004593">
    <property type="entry name" value="SbcD"/>
</dbReference>
<accession>A0ABW1UDJ9</accession>
<dbReference type="Pfam" id="PF00149">
    <property type="entry name" value="Metallophos"/>
    <property type="match status" value="1"/>
</dbReference>
<keyword evidence="7" id="KW-0233">DNA recombination</keyword>
<evidence type="ECO:0000256" key="7">
    <source>
        <dbReference type="RuleBase" id="RU363069"/>
    </source>
</evidence>
<evidence type="ECO:0000256" key="1">
    <source>
        <dbReference type="ARBA" id="ARBA00010555"/>
    </source>
</evidence>
<dbReference type="Gene3D" id="3.60.21.10">
    <property type="match status" value="1"/>
</dbReference>
<dbReference type="RefSeq" id="WP_125575042.1">
    <property type="nucleotide sequence ID" value="NZ_JBHSSO010000070.1"/>
</dbReference>
<organism evidence="10 11">
    <name type="scientific">Levilactobacillus angrenensis</name>
    <dbReference type="NCBI Taxonomy" id="2486020"/>
    <lineage>
        <taxon>Bacteria</taxon>
        <taxon>Bacillati</taxon>
        <taxon>Bacillota</taxon>
        <taxon>Bacilli</taxon>
        <taxon>Lactobacillales</taxon>
        <taxon>Lactobacillaceae</taxon>
        <taxon>Levilactobacillus</taxon>
    </lineage>
</organism>
<dbReference type="InterPro" id="IPR026843">
    <property type="entry name" value="SbcD_C"/>
</dbReference>
<dbReference type="Pfam" id="PF12320">
    <property type="entry name" value="SbcD_C"/>
    <property type="match status" value="1"/>
</dbReference>
<dbReference type="InterPro" id="IPR004843">
    <property type="entry name" value="Calcineurin-like_PHP"/>
</dbReference>
<evidence type="ECO:0000256" key="3">
    <source>
        <dbReference type="ARBA" id="ARBA00013365"/>
    </source>
</evidence>
<feature type="domain" description="Nuclease SbcCD subunit D C-terminal" evidence="9">
    <location>
        <begin position="263"/>
        <end position="351"/>
    </location>
</feature>
<dbReference type="Proteomes" id="UP001596258">
    <property type="component" value="Unassembled WGS sequence"/>
</dbReference>
<comment type="function">
    <text evidence="7">SbcCD cleaves DNA hairpin structures. These structures can inhibit DNA replication and are intermediates in certain DNA recombination reactions. The complex acts as a 3'-&gt;5' double strand exonuclease that can open hairpins. It also has a 5' single-strand endonuclease activity.</text>
</comment>
<reference evidence="11" key="1">
    <citation type="journal article" date="2019" name="Int. J. Syst. Evol. Microbiol.">
        <title>The Global Catalogue of Microorganisms (GCM) 10K type strain sequencing project: providing services to taxonomists for standard genome sequencing and annotation.</title>
        <authorList>
            <consortium name="The Broad Institute Genomics Platform"/>
            <consortium name="The Broad Institute Genome Sequencing Center for Infectious Disease"/>
            <person name="Wu L."/>
            <person name="Ma J."/>
        </authorList>
    </citation>
    <scope>NUCLEOTIDE SEQUENCE [LARGE SCALE GENOMIC DNA]</scope>
    <source>
        <strain evidence="11">CCM 8893</strain>
    </source>
</reference>
<feature type="domain" description="Calcineurin-like phosphoesterase" evidence="8">
    <location>
        <begin position="1"/>
        <end position="213"/>
    </location>
</feature>
<dbReference type="EMBL" id="JBHSSO010000070">
    <property type="protein sequence ID" value="MFC6290786.1"/>
    <property type="molecule type" value="Genomic_DNA"/>
</dbReference>
<dbReference type="PANTHER" id="PTHR30337">
    <property type="entry name" value="COMPONENT OF ATP-DEPENDENT DSDNA EXONUCLEASE"/>
    <property type="match status" value="1"/>
</dbReference>
<name>A0ABW1UDJ9_9LACO</name>
<proteinExistence type="inferred from homology"/>
<sequence>MRFLHTADWHIGKKLHGYDLIPEQEEAYRQIKAIAVAEHVDAIVIAGDLYDRALPSEPTVTALTKMLVDLNRHEKFPLLAISGNHDSGVRLGYGAEWFSSTDFFLRTKLADVLKPVTLGDTQFFLLPYFEPIAARKFFDDDKIRTVNQAMERLVAAMQEKFAPDKRHVLIAHFFAAGSQHTDSETQVQVGGLNAVPVDLLAPFDYVALGHLHRKEALQNEPTVKYSGSPLKFSTSEAADTKGVWIVDTDTTPVTVTFKPLKPWHDLVVLEDSFDHLMDPNHIYPVTPEDFIAVNLTDTTPITNVMQRLKTRFPRVIELNRVNQLLVTPETLDVHQVQQDPVTLLSDFFAQVTQHDLSDQQLTWAKQALQRAEKEEEQQ</sequence>
<keyword evidence="4 7" id="KW-0540">Nuclease</keyword>
<evidence type="ECO:0000256" key="6">
    <source>
        <dbReference type="ARBA" id="ARBA00022839"/>
    </source>
</evidence>
<keyword evidence="5 7" id="KW-0378">Hydrolase</keyword>
<dbReference type="InterPro" id="IPR041796">
    <property type="entry name" value="Mre11_N"/>
</dbReference>
<evidence type="ECO:0000256" key="4">
    <source>
        <dbReference type="ARBA" id="ARBA00022722"/>
    </source>
</evidence>
<keyword evidence="6 7" id="KW-0269">Exonuclease</keyword>
<protein>
    <recommendedName>
        <fullName evidence="3 7">Nuclease SbcCD subunit D</fullName>
    </recommendedName>
</protein>
<dbReference type="GO" id="GO:0004527">
    <property type="term" value="F:exonuclease activity"/>
    <property type="evidence" value="ECO:0007669"/>
    <property type="project" value="UniProtKB-KW"/>
</dbReference>
<keyword evidence="7" id="KW-0235">DNA replication</keyword>
<evidence type="ECO:0000313" key="11">
    <source>
        <dbReference type="Proteomes" id="UP001596258"/>
    </source>
</evidence>
<evidence type="ECO:0000313" key="10">
    <source>
        <dbReference type="EMBL" id="MFC6290786.1"/>
    </source>
</evidence>
<dbReference type="CDD" id="cd00840">
    <property type="entry name" value="MPP_Mre11_N"/>
    <property type="match status" value="1"/>
</dbReference>